<keyword evidence="8" id="KW-1185">Reference proteome</keyword>
<evidence type="ECO:0000256" key="3">
    <source>
        <dbReference type="ARBA" id="ARBA00022989"/>
    </source>
</evidence>
<evidence type="ECO:0000256" key="1">
    <source>
        <dbReference type="ARBA" id="ARBA00004370"/>
    </source>
</evidence>
<keyword evidence="2 6" id="KW-0812">Transmembrane</keyword>
<protein>
    <recommendedName>
        <fullName evidence="9">Transmembrane protein</fullName>
    </recommendedName>
</protein>
<accession>A0A2A9M2R0</accession>
<evidence type="ECO:0000256" key="6">
    <source>
        <dbReference type="SAM" id="Phobius"/>
    </source>
</evidence>
<comment type="subcellular location">
    <subcellularLocation>
        <location evidence="1">Membrane</location>
    </subcellularLocation>
</comment>
<keyword evidence="3 6" id="KW-1133">Transmembrane helix</keyword>
<keyword evidence="4 6" id="KW-0472">Membrane</keyword>
<evidence type="ECO:0000313" key="8">
    <source>
        <dbReference type="Proteomes" id="UP000224006"/>
    </source>
</evidence>
<dbReference type="AlphaFoldDB" id="A0A2A9M2R0"/>
<dbReference type="Proteomes" id="UP000224006">
    <property type="component" value="Chromosome X"/>
</dbReference>
<dbReference type="OrthoDB" id="328801at2759"/>
<proteinExistence type="predicted"/>
<dbReference type="KEGG" id="bbes:BESB_015730"/>
<evidence type="ECO:0000313" key="7">
    <source>
        <dbReference type="EMBL" id="PFH32255.1"/>
    </source>
</evidence>
<comment type="caution">
    <text evidence="7">The sequence shown here is derived from an EMBL/GenBank/DDBJ whole genome shotgun (WGS) entry which is preliminary data.</text>
</comment>
<feature type="transmembrane region" description="Helical" evidence="6">
    <location>
        <begin position="50"/>
        <end position="71"/>
    </location>
</feature>
<organism evidence="7 8">
    <name type="scientific">Besnoitia besnoiti</name>
    <name type="common">Apicomplexan protozoan</name>
    <dbReference type="NCBI Taxonomy" id="94643"/>
    <lineage>
        <taxon>Eukaryota</taxon>
        <taxon>Sar</taxon>
        <taxon>Alveolata</taxon>
        <taxon>Apicomplexa</taxon>
        <taxon>Conoidasida</taxon>
        <taxon>Coccidia</taxon>
        <taxon>Eucoccidiorida</taxon>
        <taxon>Eimeriorina</taxon>
        <taxon>Sarcocystidae</taxon>
        <taxon>Besnoitia</taxon>
    </lineage>
</organism>
<reference evidence="7 8" key="1">
    <citation type="submission" date="2017-09" db="EMBL/GenBank/DDBJ databases">
        <title>Genome sequencing of Besnoitia besnoiti strain Bb-Ger1.</title>
        <authorList>
            <person name="Schares G."/>
            <person name="Venepally P."/>
            <person name="Lorenzi H.A."/>
        </authorList>
    </citation>
    <scope>NUCLEOTIDE SEQUENCE [LARGE SCALE GENOMIC DNA]</scope>
    <source>
        <strain evidence="7 8">Bb-Ger1</strain>
    </source>
</reference>
<feature type="region of interest" description="Disordered" evidence="5">
    <location>
        <begin position="91"/>
        <end position="132"/>
    </location>
</feature>
<name>A0A2A9M2R0_BESBE</name>
<evidence type="ECO:0000256" key="4">
    <source>
        <dbReference type="ARBA" id="ARBA00023136"/>
    </source>
</evidence>
<evidence type="ECO:0000256" key="2">
    <source>
        <dbReference type="ARBA" id="ARBA00022692"/>
    </source>
</evidence>
<gene>
    <name evidence="7" type="ORF">BESB_015730</name>
</gene>
<dbReference type="VEuPathDB" id="ToxoDB:BESB_015730"/>
<dbReference type="GeneID" id="40306634"/>
<sequence length="132" mass="13973">MGCSWPCCALTCVLLSGFGVVFLLVFGALMSSRSNTIEIEHDKMENGSTAAYICAAVYGVFFVISAVYLFIHSRRRTQSAAPVAVPLQSMAEAGDGETPKPDLEDSPPMFSAQAPQKTFSLGRSTSGSPVAD</sequence>
<dbReference type="InterPro" id="IPR056552">
    <property type="entry name" value="Ribonucl_Kappa"/>
</dbReference>
<evidence type="ECO:0000256" key="5">
    <source>
        <dbReference type="SAM" id="MobiDB-lite"/>
    </source>
</evidence>
<dbReference type="Pfam" id="PF23489">
    <property type="entry name" value="V-ATPase_su_f"/>
    <property type="match status" value="1"/>
</dbReference>
<dbReference type="RefSeq" id="XP_029216264.1">
    <property type="nucleotide sequence ID" value="XM_029360288.1"/>
</dbReference>
<feature type="compositionally biased region" description="Polar residues" evidence="5">
    <location>
        <begin position="113"/>
        <end position="132"/>
    </location>
</feature>
<feature type="transmembrane region" description="Helical" evidence="6">
    <location>
        <begin position="7"/>
        <end position="30"/>
    </location>
</feature>
<dbReference type="EMBL" id="NWUJ01000011">
    <property type="protein sequence ID" value="PFH32255.1"/>
    <property type="molecule type" value="Genomic_DNA"/>
</dbReference>
<dbReference type="GO" id="GO:0016020">
    <property type="term" value="C:membrane"/>
    <property type="evidence" value="ECO:0007669"/>
    <property type="project" value="UniProtKB-SubCell"/>
</dbReference>
<evidence type="ECO:0008006" key="9">
    <source>
        <dbReference type="Google" id="ProtNLM"/>
    </source>
</evidence>